<dbReference type="Gene3D" id="2.170.130.10">
    <property type="entry name" value="TonB-dependent receptor, plug domain"/>
    <property type="match status" value="1"/>
</dbReference>
<comment type="subcellular location">
    <subcellularLocation>
        <location evidence="1">Cell outer membrane</location>
        <topology evidence="1">Multi-pass membrane protein</topology>
    </subcellularLocation>
</comment>
<evidence type="ECO:0000313" key="13">
    <source>
        <dbReference type="EMBL" id="ANU62509.2"/>
    </source>
</evidence>
<keyword evidence="7 10" id="KW-0472">Membrane</keyword>
<keyword evidence="14" id="KW-1185">Reference proteome</keyword>
<dbReference type="RefSeq" id="WP_084273911.1">
    <property type="nucleotide sequence ID" value="NZ_CAJTAP010000011.1"/>
</dbReference>
<dbReference type="InterPro" id="IPR037066">
    <property type="entry name" value="Plug_dom_sf"/>
</dbReference>
<evidence type="ECO:0000256" key="3">
    <source>
        <dbReference type="ARBA" id="ARBA00022452"/>
    </source>
</evidence>
<dbReference type="GeneID" id="65535471"/>
<keyword evidence="2" id="KW-0813">Transport</keyword>
<dbReference type="PANTHER" id="PTHR30069:SF29">
    <property type="entry name" value="HEMOGLOBIN AND HEMOGLOBIN-HAPTOGLOBIN-BINDING PROTEIN 1-RELATED"/>
    <property type="match status" value="1"/>
</dbReference>
<evidence type="ECO:0000313" key="14">
    <source>
        <dbReference type="Proteomes" id="UP000186351"/>
    </source>
</evidence>
<feature type="domain" description="TonB-dependent receptor plug" evidence="12">
    <location>
        <begin position="51"/>
        <end position="148"/>
    </location>
</feature>
<comment type="similarity">
    <text evidence="10">Belongs to the TonB-dependent receptor family.</text>
</comment>
<dbReference type="GO" id="GO:0044718">
    <property type="term" value="P:siderophore transmembrane transport"/>
    <property type="evidence" value="ECO:0007669"/>
    <property type="project" value="TreeGrafter"/>
</dbReference>
<keyword evidence="5" id="KW-0732">Signal</keyword>
<keyword evidence="4" id="KW-0812">Transmembrane</keyword>
<dbReference type="InterPro" id="IPR036942">
    <property type="entry name" value="Beta-barrel_TonB_sf"/>
</dbReference>
<evidence type="ECO:0000259" key="12">
    <source>
        <dbReference type="Pfam" id="PF07715"/>
    </source>
</evidence>
<dbReference type="Proteomes" id="UP000186351">
    <property type="component" value="Chromosome"/>
</dbReference>
<evidence type="ECO:0000256" key="8">
    <source>
        <dbReference type="ARBA" id="ARBA00023170"/>
    </source>
</evidence>
<evidence type="ECO:0000256" key="7">
    <source>
        <dbReference type="ARBA" id="ARBA00023136"/>
    </source>
</evidence>
<gene>
    <name evidence="13" type="ORF">A4V02_01305</name>
</gene>
<dbReference type="Pfam" id="PF07715">
    <property type="entry name" value="Plug"/>
    <property type="match status" value="1"/>
</dbReference>
<keyword evidence="8" id="KW-0675">Receptor</keyword>
<dbReference type="InterPro" id="IPR000531">
    <property type="entry name" value="Beta-barrel_TonB"/>
</dbReference>
<proteinExistence type="inferred from homology"/>
<evidence type="ECO:0000259" key="11">
    <source>
        <dbReference type="Pfam" id="PF00593"/>
    </source>
</evidence>
<keyword evidence="6 10" id="KW-0798">TonB box</keyword>
<feature type="domain" description="TonB-dependent receptor-like beta-barrel" evidence="11">
    <location>
        <begin position="273"/>
        <end position="627"/>
    </location>
</feature>
<evidence type="ECO:0000256" key="6">
    <source>
        <dbReference type="ARBA" id="ARBA00023077"/>
    </source>
</evidence>
<evidence type="ECO:0000256" key="9">
    <source>
        <dbReference type="ARBA" id="ARBA00023237"/>
    </source>
</evidence>
<dbReference type="InterPro" id="IPR012910">
    <property type="entry name" value="Plug_dom"/>
</dbReference>
<evidence type="ECO:0000256" key="5">
    <source>
        <dbReference type="ARBA" id="ARBA00022729"/>
    </source>
</evidence>
<keyword evidence="3" id="KW-1134">Transmembrane beta strand</keyword>
<evidence type="ECO:0000256" key="4">
    <source>
        <dbReference type="ARBA" id="ARBA00022692"/>
    </source>
</evidence>
<dbReference type="Gene3D" id="2.40.170.20">
    <property type="entry name" value="TonB-dependent receptor, beta-barrel domain"/>
    <property type="match status" value="1"/>
</dbReference>
<dbReference type="PANTHER" id="PTHR30069">
    <property type="entry name" value="TONB-DEPENDENT OUTER MEMBRANE RECEPTOR"/>
    <property type="match status" value="1"/>
</dbReference>
<accession>A0A1Z2XF04</accession>
<evidence type="ECO:0000256" key="2">
    <source>
        <dbReference type="ARBA" id="ARBA00022448"/>
    </source>
</evidence>
<dbReference type="Pfam" id="PF00593">
    <property type="entry name" value="TonB_dep_Rec_b-barrel"/>
    <property type="match status" value="1"/>
</dbReference>
<protein>
    <recommendedName>
        <fullName evidence="15">TonB-dependent receptor</fullName>
    </recommendedName>
</protein>
<dbReference type="SUPFAM" id="SSF56935">
    <property type="entry name" value="Porins"/>
    <property type="match status" value="1"/>
</dbReference>
<dbReference type="InterPro" id="IPR039426">
    <property type="entry name" value="TonB-dep_rcpt-like"/>
</dbReference>
<reference evidence="14" key="1">
    <citation type="submission" date="2016-04" db="EMBL/GenBank/DDBJ databases">
        <title>Complete Genome Sequences of Twelve Strains of a Stable Defined Moderately Diverse Mouse Microbiota 2 (sDMDMm2).</title>
        <authorList>
            <person name="Uchimura Y."/>
            <person name="Wyss M."/>
            <person name="Brugiroux S."/>
            <person name="Limenitakis J.P."/>
            <person name="Stecher B."/>
            <person name="McCoy K.D."/>
            <person name="Macpherson A.J."/>
        </authorList>
    </citation>
    <scope>NUCLEOTIDE SEQUENCE [LARGE SCALE GENOMIC DNA]</scope>
    <source>
        <strain evidence="14">YL27</strain>
    </source>
</reference>
<evidence type="ECO:0000256" key="1">
    <source>
        <dbReference type="ARBA" id="ARBA00004571"/>
    </source>
</evidence>
<keyword evidence="9" id="KW-0998">Cell outer membrane</keyword>
<sequence>MRHLVTVAAVCSALYAYALEEQPDSLFGELDEVVVTTPKGPRKLMGVTNSELITASELKRAACCNLGESFTTNPSVDVNYTDAATGARQIRLLGLSGSYVQMLTENIPNFRGAASPYGLGYIPGPWMQSIQVSKGASSVKNGYESITGQINVEMKKPQLDPSLSVNGYYDMMNKLELNADGNLHLGRNWSGGLLTHFENGFSGHDSNDDGFIDMPRVRQLSAMPRVAYLGRNYVFQAAAKILDERRISGQDTHHAHPSMMDMPLYEIRIDTRRWEAFAKNAYMFDRDNDGNVALILSGSRHDQDAAYGLRICNVDQREAYASLMFERKWRGVHALSAGLSFNYDYYRFHYRMQADGGLPLSRSVSREAVGGAYAQYTLNLDDKVVVMGGVRYDYSDVYGAMVTPRMHVRYNPSEAVTIHASAGKGYRSPHPLAEYSYLLASSRKIDIAPGLRREAARNFGAGAGWTLYPAGKRLQFSGEYYYTDFSDQLMLNLDRDPHAAYIYSDNGRSYSHSLQIEATFEPLSELSVTAAWRFTDVKADYTGHGLSQKPLTSRHKGLLTVGWSPDMGLWQVDATFVLNGPGRMPTPYEKADGTLSWPERYKAFPQLNAQVTRNFRHWAIYVGGENLTGFRQNNPIIGASDPWGPDFDATMIYGPLHGAMVYVGFRYNITKYL</sequence>
<accession>A0A1B1S6T9</accession>
<dbReference type="KEGG" id="pary:A4V02_01305"/>
<dbReference type="GO" id="GO:0009279">
    <property type="term" value="C:cell outer membrane"/>
    <property type="evidence" value="ECO:0007669"/>
    <property type="project" value="UniProtKB-SubCell"/>
</dbReference>
<dbReference type="STRING" id="1796646.A4V02_01305"/>
<name>A0A1B1S6T9_9BACT</name>
<evidence type="ECO:0008006" key="15">
    <source>
        <dbReference type="Google" id="ProtNLM"/>
    </source>
</evidence>
<dbReference type="EMBL" id="CP015402">
    <property type="protein sequence ID" value="ANU62509.2"/>
    <property type="molecule type" value="Genomic_DNA"/>
</dbReference>
<evidence type="ECO:0000256" key="10">
    <source>
        <dbReference type="RuleBase" id="RU003357"/>
    </source>
</evidence>
<organism evidence="13 14">
    <name type="scientific">Muribaculum intestinale</name>
    <dbReference type="NCBI Taxonomy" id="1796646"/>
    <lineage>
        <taxon>Bacteria</taxon>
        <taxon>Pseudomonadati</taxon>
        <taxon>Bacteroidota</taxon>
        <taxon>Bacteroidia</taxon>
        <taxon>Bacteroidales</taxon>
        <taxon>Muribaculaceae</taxon>
        <taxon>Muribaculum</taxon>
    </lineage>
</organism>
<dbReference type="GO" id="GO:0015344">
    <property type="term" value="F:siderophore uptake transmembrane transporter activity"/>
    <property type="evidence" value="ECO:0007669"/>
    <property type="project" value="TreeGrafter"/>
</dbReference>
<dbReference type="AlphaFoldDB" id="A0A1B1S6T9"/>
<dbReference type="OrthoDB" id="1109239at2"/>